<evidence type="ECO:0000313" key="9">
    <source>
        <dbReference type="Proteomes" id="UP001320420"/>
    </source>
</evidence>
<dbReference type="InterPro" id="IPR053278">
    <property type="entry name" value="Pre-60S_factor_ECM1"/>
</dbReference>
<evidence type="ECO:0000313" key="8">
    <source>
        <dbReference type="EMBL" id="KAK7751680.1"/>
    </source>
</evidence>
<evidence type="ECO:0000256" key="7">
    <source>
        <dbReference type="SAM" id="MobiDB-lite"/>
    </source>
</evidence>
<dbReference type="Proteomes" id="UP001320420">
    <property type="component" value="Unassembled WGS sequence"/>
</dbReference>
<name>A0AAN9UN94_9PEZI</name>
<dbReference type="GO" id="GO:0005730">
    <property type="term" value="C:nucleolus"/>
    <property type="evidence" value="ECO:0007669"/>
    <property type="project" value="TreeGrafter"/>
</dbReference>
<feature type="compositionally biased region" description="Basic residues" evidence="7">
    <location>
        <begin position="1"/>
        <end position="21"/>
    </location>
</feature>
<evidence type="ECO:0000256" key="4">
    <source>
        <dbReference type="ARBA" id="ARBA00022490"/>
    </source>
</evidence>
<evidence type="ECO:0000256" key="5">
    <source>
        <dbReference type="ARBA" id="ARBA00022517"/>
    </source>
</evidence>
<feature type="region of interest" description="Disordered" evidence="7">
    <location>
        <begin position="1"/>
        <end position="183"/>
    </location>
</feature>
<dbReference type="PANTHER" id="PTHR28280:SF1">
    <property type="entry name" value="SHUTTLING PRE-60S FACTOR ECM1"/>
    <property type="match status" value="1"/>
</dbReference>
<dbReference type="GO" id="GO:0005737">
    <property type="term" value="C:cytoplasm"/>
    <property type="evidence" value="ECO:0007669"/>
    <property type="project" value="UniProtKB-SubCell"/>
</dbReference>
<keyword evidence="6" id="KW-0539">Nucleus</keyword>
<dbReference type="Pfam" id="PF09135">
    <property type="entry name" value="Alb1"/>
    <property type="match status" value="1"/>
</dbReference>
<dbReference type="GO" id="GO:0030687">
    <property type="term" value="C:preribosome, large subunit precursor"/>
    <property type="evidence" value="ECO:0007669"/>
    <property type="project" value="TreeGrafter"/>
</dbReference>
<keyword evidence="3" id="KW-0813">Transport</keyword>
<gene>
    <name evidence="8" type="ORF">SLS62_006341</name>
</gene>
<dbReference type="InterPro" id="IPR022784">
    <property type="entry name" value="Ribosome_bgen_Alb1"/>
</dbReference>
<proteinExistence type="predicted"/>
<dbReference type="EMBL" id="JAKJXP020000046">
    <property type="protein sequence ID" value="KAK7751680.1"/>
    <property type="molecule type" value="Genomic_DNA"/>
</dbReference>
<evidence type="ECO:0000256" key="3">
    <source>
        <dbReference type="ARBA" id="ARBA00022448"/>
    </source>
</evidence>
<dbReference type="PANTHER" id="PTHR28280">
    <property type="entry name" value="SHUTTLING PRE-60S FACTOR ECM1"/>
    <property type="match status" value="1"/>
</dbReference>
<feature type="compositionally biased region" description="Basic residues" evidence="7">
    <location>
        <begin position="61"/>
        <end position="77"/>
    </location>
</feature>
<feature type="compositionally biased region" description="Acidic residues" evidence="7">
    <location>
        <begin position="132"/>
        <end position="150"/>
    </location>
</feature>
<keyword evidence="9" id="KW-1185">Reference proteome</keyword>
<accession>A0AAN9UN94</accession>
<feature type="compositionally biased region" description="Basic and acidic residues" evidence="7">
    <location>
        <begin position="32"/>
        <end position="59"/>
    </location>
</feature>
<sequence length="183" mass="20355">MAKGGISKKKRAPSVHSRAARRATSPSINTDKSLKDVKPPPESVDHRPSILAIHHDAGISKKSKKGRNLSSKARRRQERAQDHAAAIMERTQVKVARSKGQARNIQFRSKAWDDINEQIPQNSKKSEKSQDEDGDEDEDDDWELDEEMGEAEVKSKGPQENAAVKADNAPLPRTMDEDDDGIL</sequence>
<dbReference type="AlphaFoldDB" id="A0AAN9UN94"/>
<protein>
    <submittedName>
        <fullName evidence="8">Uncharacterized protein</fullName>
    </submittedName>
</protein>
<keyword evidence="4" id="KW-0963">Cytoplasm</keyword>
<organism evidence="8 9">
    <name type="scientific">Diatrype stigma</name>
    <dbReference type="NCBI Taxonomy" id="117547"/>
    <lineage>
        <taxon>Eukaryota</taxon>
        <taxon>Fungi</taxon>
        <taxon>Dikarya</taxon>
        <taxon>Ascomycota</taxon>
        <taxon>Pezizomycotina</taxon>
        <taxon>Sordariomycetes</taxon>
        <taxon>Xylariomycetidae</taxon>
        <taxon>Xylariales</taxon>
        <taxon>Diatrypaceae</taxon>
        <taxon>Diatrype</taxon>
    </lineage>
</organism>
<reference evidence="8 9" key="1">
    <citation type="submission" date="2024-02" db="EMBL/GenBank/DDBJ databases">
        <title>De novo assembly and annotation of 12 fungi associated with fruit tree decline syndrome in Ontario, Canada.</title>
        <authorList>
            <person name="Sulman M."/>
            <person name="Ellouze W."/>
            <person name="Ilyukhin E."/>
        </authorList>
    </citation>
    <scope>NUCLEOTIDE SEQUENCE [LARGE SCALE GENOMIC DNA]</scope>
    <source>
        <strain evidence="8 9">M11/M66-122</strain>
    </source>
</reference>
<dbReference type="GO" id="GO:0000055">
    <property type="term" value="P:ribosomal large subunit export from nucleus"/>
    <property type="evidence" value="ECO:0007669"/>
    <property type="project" value="TreeGrafter"/>
</dbReference>
<evidence type="ECO:0000256" key="2">
    <source>
        <dbReference type="ARBA" id="ARBA00004496"/>
    </source>
</evidence>
<evidence type="ECO:0000256" key="1">
    <source>
        <dbReference type="ARBA" id="ARBA00004123"/>
    </source>
</evidence>
<evidence type="ECO:0000256" key="6">
    <source>
        <dbReference type="ARBA" id="ARBA00023242"/>
    </source>
</evidence>
<comment type="caution">
    <text evidence="8">The sequence shown here is derived from an EMBL/GenBank/DDBJ whole genome shotgun (WGS) entry which is preliminary data.</text>
</comment>
<comment type="subcellular location">
    <subcellularLocation>
        <location evidence="2">Cytoplasm</location>
    </subcellularLocation>
    <subcellularLocation>
        <location evidence="1">Nucleus</location>
    </subcellularLocation>
</comment>
<keyword evidence="5" id="KW-0690">Ribosome biogenesis</keyword>